<dbReference type="Proteomes" id="UP000244189">
    <property type="component" value="Unassembled WGS sequence"/>
</dbReference>
<evidence type="ECO:0000256" key="2">
    <source>
        <dbReference type="SAM" id="Phobius"/>
    </source>
</evidence>
<comment type="caution">
    <text evidence="3">The sequence shown here is derived from an EMBL/GenBank/DDBJ whole genome shotgun (WGS) entry which is preliminary data.</text>
</comment>
<dbReference type="RefSeq" id="WP_056417518.1">
    <property type="nucleotide sequence ID" value="NZ_JASPFN010000001.1"/>
</dbReference>
<evidence type="ECO:0000256" key="1">
    <source>
        <dbReference type="SAM" id="Coils"/>
    </source>
</evidence>
<keyword evidence="2" id="KW-0472">Membrane</keyword>
<dbReference type="AlphaFoldDB" id="A0A2T5GPB1"/>
<name>A0A2T5GPB1_9SPHN</name>
<feature type="transmembrane region" description="Helical" evidence="2">
    <location>
        <begin position="12"/>
        <end position="32"/>
    </location>
</feature>
<evidence type="ECO:0008006" key="5">
    <source>
        <dbReference type="Google" id="ProtNLM"/>
    </source>
</evidence>
<organism evidence="3 4">
    <name type="scientific">Sphingomonas aurantiaca</name>
    <dbReference type="NCBI Taxonomy" id="185949"/>
    <lineage>
        <taxon>Bacteria</taxon>
        <taxon>Pseudomonadati</taxon>
        <taxon>Pseudomonadota</taxon>
        <taxon>Alphaproteobacteria</taxon>
        <taxon>Sphingomonadales</taxon>
        <taxon>Sphingomonadaceae</taxon>
        <taxon>Sphingomonas</taxon>
    </lineage>
</organism>
<accession>A0A2T5GPB1</accession>
<reference evidence="3 4" key="1">
    <citation type="submission" date="2018-04" db="EMBL/GenBank/DDBJ databases">
        <title>Genomic Encyclopedia of Type Strains, Phase III (KMG-III): the genomes of soil and plant-associated and newly described type strains.</title>
        <authorList>
            <person name="Whitman W."/>
        </authorList>
    </citation>
    <scope>NUCLEOTIDE SEQUENCE [LARGE SCALE GENOMIC DNA]</scope>
    <source>
        <strain evidence="3 4">MA101b</strain>
    </source>
</reference>
<evidence type="ECO:0000313" key="3">
    <source>
        <dbReference type="EMBL" id="PTQ61147.1"/>
    </source>
</evidence>
<proteinExistence type="predicted"/>
<keyword evidence="1" id="KW-0175">Coiled coil</keyword>
<gene>
    <name evidence="3" type="ORF">C8J26_1470</name>
</gene>
<keyword evidence="4" id="KW-1185">Reference proteome</keyword>
<keyword evidence="2" id="KW-1133">Transmembrane helix</keyword>
<keyword evidence="2" id="KW-0812">Transmembrane</keyword>
<sequence length="231" mass="23925">MTAAYRMKGVGWFGGCVAVVLGFYLVSLQVAAERKKLEAVNGQIRSAQRDIRALETEFDTRGNLAQLERWNGDTLALSAPTAGQFVVSEAALASLDVNSLRADGVQTAALLVPSGAGSVVSTPIVPVTAAPAVVKLAPAPVQMAQASAPRAINVAIAAASKTALKPVVIRASVATPRSAEAALVRAAKTDRLAAVAKVRPQAVAMLDRKLLSDTTLGDIMSGARSESGRRR</sequence>
<dbReference type="EMBL" id="QAOG01000002">
    <property type="protein sequence ID" value="PTQ61147.1"/>
    <property type="molecule type" value="Genomic_DNA"/>
</dbReference>
<evidence type="ECO:0000313" key="4">
    <source>
        <dbReference type="Proteomes" id="UP000244189"/>
    </source>
</evidence>
<protein>
    <recommendedName>
        <fullName evidence="5">Colicin transporter</fullName>
    </recommendedName>
</protein>
<feature type="coiled-coil region" evidence="1">
    <location>
        <begin position="30"/>
        <end position="57"/>
    </location>
</feature>